<comment type="caution">
    <text evidence="1">The sequence shown here is derived from an EMBL/GenBank/DDBJ whole genome shotgun (WGS) entry which is preliminary data.</text>
</comment>
<dbReference type="EMBL" id="PDLO01000009">
    <property type="protein sequence ID" value="PHK97347.1"/>
    <property type="molecule type" value="Genomic_DNA"/>
</dbReference>
<gene>
    <name evidence="1" type="ORF">CGL56_16200</name>
</gene>
<reference evidence="1 2" key="1">
    <citation type="submission" date="2017-10" db="EMBL/GenBank/DDBJ databases">
        <title>The draft genome sequence of Lewinella marina KCTC 32374.</title>
        <authorList>
            <person name="Wang K."/>
        </authorList>
    </citation>
    <scope>NUCLEOTIDE SEQUENCE [LARGE SCALE GENOMIC DNA]</scope>
    <source>
        <strain evidence="1 2">MKG-38</strain>
    </source>
</reference>
<dbReference type="AlphaFoldDB" id="A0A2G0CBN7"/>
<evidence type="ECO:0000313" key="1">
    <source>
        <dbReference type="EMBL" id="PHK97347.1"/>
    </source>
</evidence>
<keyword evidence="2" id="KW-1185">Reference proteome</keyword>
<protein>
    <submittedName>
        <fullName evidence="1">Uncharacterized protein</fullName>
    </submittedName>
</protein>
<sequence>MILVPAWLVGQSEADYVRALAQSLGGRTEVAVTSGRVDILTDDYAIEVDWAPKWKESVGQALWYGLQSNRRAGIILILRDAGDYKYFLQLNSALAHGGLEGKIRTWVYPNDFPEIGPGTRAAAPPPGEATDQQYWLSTNSRKRHRRGCRWFAESRGRYCTAEEGVAAQCCH</sequence>
<dbReference type="Proteomes" id="UP000226437">
    <property type="component" value="Unassembled WGS sequence"/>
</dbReference>
<proteinExistence type="predicted"/>
<evidence type="ECO:0000313" key="2">
    <source>
        <dbReference type="Proteomes" id="UP000226437"/>
    </source>
</evidence>
<organism evidence="1 2">
    <name type="scientific">Neolewinella marina</name>
    <dbReference type="NCBI Taxonomy" id="438751"/>
    <lineage>
        <taxon>Bacteria</taxon>
        <taxon>Pseudomonadati</taxon>
        <taxon>Bacteroidota</taxon>
        <taxon>Saprospiria</taxon>
        <taxon>Saprospirales</taxon>
        <taxon>Lewinellaceae</taxon>
        <taxon>Neolewinella</taxon>
    </lineage>
</organism>
<accession>A0A2G0CBN7</accession>
<name>A0A2G0CBN7_9BACT</name>